<keyword evidence="7 11" id="KW-1133">Transmembrane helix</keyword>
<sequence length="75" mass="8309">MLAGCSQGRAPSFLLFGSYFPSWLVGAAISIPLTLLVRWGLIRVGIDDVLPLRLLVYVCLGLIFTMMFAFLFSPR</sequence>
<organism evidence="13 14">
    <name type="scientific">Neopusillimonas maritima</name>
    <dbReference type="NCBI Taxonomy" id="2026239"/>
    <lineage>
        <taxon>Bacteria</taxon>
        <taxon>Pseudomonadati</taxon>
        <taxon>Pseudomonadota</taxon>
        <taxon>Betaproteobacteria</taxon>
        <taxon>Burkholderiales</taxon>
        <taxon>Alcaligenaceae</taxon>
        <taxon>Neopusillimonas</taxon>
    </lineage>
</organism>
<evidence type="ECO:0000256" key="8">
    <source>
        <dbReference type="ARBA" id="ARBA00023136"/>
    </source>
</evidence>
<evidence type="ECO:0000313" key="15">
    <source>
        <dbReference type="Proteomes" id="UP000266483"/>
    </source>
</evidence>
<dbReference type="AlphaFoldDB" id="A0A3A1YY19"/>
<dbReference type="EMBL" id="NQYH01000004">
    <property type="protein sequence ID" value="RIY41374.1"/>
    <property type="molecule type" value="Genomic_DNA"/>
</dbReference>
<evidence type="ECO:0000313" key="14">
    <source>
        <dbReference type="Proteomes" id="UP000266206"/>
    </source>
</evidence>
<reference evidence="14 15" key="1">
    <citation type="submission" date="2017-08" db="EMBL/GenBank/DDBJ databases">
        <title>Pusillimonas indicus sp. nov., a member of the family Alcaligenaceae isolated from surface seawater.</title>
        <authorList>
            <person name="Li J."/>
        </authorList>
    </citation>
    <scope>NUCLEOTIDE SEQUENCE [LARGE SCALE GENOMIC DNA]</scope>
    <source>
        <strain evidence="12 15">17-4A</strain>
        <strain evidence="13 14">L52-1-41</strain>
    </source>
</reference>
<gene>
    <name evidence="12" type="ORF">CJO09_05890</name>
    <name evidence="13" type="ORF">CJP73_06795</name>
</gene>
<keyword evidence="4" id="KW-1003">Cell membrane</keyword>
<proteinExistence type="inferred from homology"/>
<evidence type="ECO:0000256" key="5">
    <source>
        <dbReference type="ARBA" id="ARBA00022692"/>
    </source>
</evidence>
<protein>
    <recommendedName>
        <fullName evidence="3">Uncharacterized protein YtcA</fullName>
    </recommendedName>
</protein>
<dbReference type="EMBL" id="NQOU01000002">
    <property type="protein sequence ID" value="RII83634.1"/>
    <property type="molecule type" value="Genomic_DNA"/>
</dbReference>
<dbReference type="Pfam" id="PF17090">
    <property type="entry name" value="Ytca"/>
    <property type="match status" value="1"/>
</dbReference>
<evidence type="ECO:0000256" key="10">
    <source>
        <dbReference type="ARBA" id="ARBA00023288"/>
    </source>
</evidence>
<evidence type="ECO:0000313" key="12">
    <source>
        <dbReference type="EMBL" id="RII83634.1"/>
    </source>
</evidence>
<comment type="subcellular location">
    <subcellularLocation>
        <location evidence="1">Membrane</location>
        <topology evidence="1">Multi-pass membrane protein</topology>
    </subcellularLocation>
</comment>
<evidence type="ECO:0000256" key="2">
    <source>
        <dbReference type="ARBA" id="ARBA00008208"/>
    </source>
</evidence>
<evidence type="ECO:0000256" key="6">
    <source>
        <dbReference type="ARBA" id="ARBA00022729"/>
    </source>
</evidence>
<keyword evidence="10" id="KW-0449">Lipoprotein</keyword>
<keyword evidence="5 11" id="KW-0812">Transmembrane</keyword>
<accession>A0A3A1YY19</accession>
<comment type="similarity">
    <text evidence="2">Belongs to the YtcA family.</text>
</comment>
<comment type="caution">
    <text evidence="13">The sequence shown here is derived from an EMBL/GenBank/DDBJ whole genome shotgun (WGS) entry which is preliminary data.</text>
</comment>
<keyword evidence="8 11" id="KW-0472">Membrane</keyword>
<keyword evidence="6" id="KW-0732">Signal</keyword>
<dbReference type="GO" id="GO:0016020">
    <property type="term" value="C:membrane"/>
    <property type="evidence" value="ECO:0007669"/>
    <property type="project" value="UniProtKB-SubCell"/>
</dbReference>
<keyword evidence="9" id="KW-0564">Palmitate</keyword>
<evidence type="ECO:0000256" key="11">
    <source>
        <dbReference type="SAM" id="Phobius"/>
    </source>
</evidence>
<dbReference type="InterPro" id="IPR031381">
    <property type="entry name" value="YtcA"/>
</dbReference>
<feature type="transmembrane region" description="Helical" evidence="11">
    <location>
        <begin position="54"/>
        <end position="72"/>
    </location>
</feature>
<dbReference type="Proteomes" id="UP000266483">
    <property type="component" value="Unassembled WGS sequence"/>
</dbReference>
<evidence type="ECO:0000256" key="7">
    <source>
        <dbReference type="ARBA" id="ARBA00022989"/>
    </source>
</evidence>
<keyword evidence="15" id="KW-1185">Reference proteome</keyword>
<dbReference type="Proteomes" id="UP000266206">
    <property type="component" value="Unassembled WGS sequence"/>
</dbReference>
<evidence type="ECO:0000313" key="13">
    <source>
        <dbReference type="EMBL" id="RIY41374.1"/>
    </source>
</evidence>
<dbReference type="OrthoDB" id="5958921at2"/>
<evidence type="ECO:0000256" key="9">
    <source>
        <dbReference type="ARBA" id="ARBA00023139"/>
    </source>
</evidence>
<name>A0A3A1YY19_9BURK</name>
<feature type="transmembrane region" description="Helical" evidence="11">
    <location>
        <begin position="20"/>
        <end position="42"/>
    </location>
</feature>
<evidence type="ECO:0000256" key="4">
    <source>
        <dbReference type="ARBA" id="ARBA00022475"/>
    </source>
</evidence>
<evidence type="ECO:0000256" key="1">
    <source>
        <dbReference type="ARBA" id="ARBA00004141"/>
    </source>
</evidence>
<evidence type="ECO:0000256" key="3">
    <source>
        <dbReference type="ARBA" id="ARBA00021237"/>
    </source>
</evidence>